<evidence type="ECO:0000256" key="1">
    <source>
        <dbReference type="ARBA" id="ARBA00004401"/>
    </source>
</evidence>
<dbReference type="InterPro" id="IPR024079">
    <property type="entry name" value="MetalloPept_cat_dom_sf"/>
</dbReference>
<sequence length="609" mass="70575">MLEQIQPGFQPFYIKNERNYGEMTESPGEGEKAPQDCWTLMTTAEKVLLFLLILALVGIVALASFIIVHFLSEEVCESEECISASFKLLNSIDLSEDPCNDFEKFLCGNYIPISDEKKANLVTAPLSDRDSGPITTLKTFYQSCINSSAIDEDNENTLATIISNIGGWPILMGHTWDEDSFNWQKFMVKVRPLGLKSDWLLHFDYHEDESGINQLLLRPPRIKATSYQFKTDFYQECIINLADRFEANDLALNQLKQMIEFEDRLLQISYLGQDENYTKVSVGRLNEIWPENSLVEILNDLARGYSVFVNSTPIYLDSENYLYELHQLLVSTPKRTQANYFIWSIIETFLPFSSEEIRKIYGKYLKLESREDHCHSETIKRFYSIIKSEEVSKYKHSQTVPLLNLIANLVYESFNETDSEISVIIEGPEGENSGVTDLTFTSDKLPKMITEVQFRIDNEFYKCLHKNPSFCVRENYYEAPREFEPMFDTSDNTFYVPYSLVYSDWFKKNQPNYINFARMGRIIGDQILQAVEDETNTTLSESGINLAYEGYIQWFQKNGMEPKLPALNFTMKQLFWLYSSLGYCSEEEESGKIEEAVDSLYFKEDFHCI</sequence>
<dbReference type="InterPro" id="IPR042089">
    <property type="entry name" value="Peptidase_M13_dom_2"/>
</dbReference>
<evidence type="ECO:0000256" key="3">
    <source>
        <dbReference type="SAM" id="Phobius"/>
    </source>
</evidence>
<accession>D6WPW2</accession>
<dbReference type="Proteomes" id="UP000007266">
    <property type="component" value="Linkage group 7"/>
</dbReference>
<dbReference type="InParanoid" id="D6WPW2"/>
<dbReference type="AlphaFoldDB" id="D6WPW2"/>
<dbReference type="OrthoDB" id="2016263at2759"/>
<dbReference type="Gene3D" id="1.10.1380.10">
    <property type="entry name" value="Neutral endopeptidase , domain2"/>
    <property type="match status" value="1"/>
</dbReference>
<dbReference type="InterPro" id="IPR000718">
    <property type="entry name" value="Peptidase_M13"/>
</dbReference>
<dbReference type="Gene3D" id="3.40.390.10">
    <property type="entry name" value="Collagenase (Catalytic Domain)"/>
    <property type="match status" value="3"/>
</dbReference>
<dbReference type="KEGG" id="tca:100142181"/>
<protein>
    <submittedName>
        <fullName evidence="5">Endothelin-converting enzyme 2-like Protein</fullName>
    </submittedName>
</protein>
<evidence type="ECO:0000256" key="2">
    <source>
        <dbReference type="ARBA" id="ARBA00007357"/>
    </source>
</evidence>
<keyword evidence="3" id="KW-1133">Transmembrane helix</keyword>
<dbReference type="PANTHER" id="PTHR11733">
    <property type="entry name" value="ZINC METALLOPROTEASE FAMILY M13 NEPRILYSIN-RELATED"/>
    <property type="match status" value="1"/>
</dbReference>
<keyword evidence="3" id="KW-0812">Transmembrane</keyword>
<keyword evidence="3" id="KW-0472">Membrane</keyword>
<dbReference type="HOGENOM" id="CLU_006187_4_2_1"/>
<comment type="similarity">
    <text evidence="2">Belongs to the peptidase M13 family.</text>
</comment>
<evidence type="ECO:0000259" key="4">
    <source>
        <dbReference type="Pfam" id="PF05649"/>
    </source>
</evidence>
<dbReference type="EMBL" id="KQ971354">
    <property type="protein sequence ID" value="EFA06165.2"/>
    <property type="molecule type" value="Genomic_DNA"/>
</dbReference>
<dbReference type="eggNOG" id="KOG3624">
    <property type="taxonomic scope" value="Eukaryota"/>
</dbReference>
<dbReference type="Pfam" id="PF05649">
    <property type="entry name" value="Peptidase_M13_N"/>
    <property type="match status" value="1"/>
</dbReference>
<dbReference type="GO" id="GO:0004222">
    <property type="term" value="F:metalloendopeptidase activity"/>
    <property type="evidence" value="ECO:0000318"/>
    <property type="project" value="GO_Central"/>
</dbReference>
<name>D6WPW2_TRICA</name>
<dbReference type="GO" id="GO:0005886">
    <property type="term" value="C:plasma membrane"/>
    <property type="evidence" value="ECO:0000318"/>
    <property type="project" value="GO_Central"/>
</dbReference>
<dbReference type="InterPro" id="IPR008753">
    <property type="entry name" value="Peptidase_M13_N"/>
</dbReference>
<feature type="transmembrane region" description="Helical" evidence="3">
    <location>
        <begin position="48"/>
        <end position="71"/>
    </location>
</feature>
<evidence type="ECO:0000313" key="5">
    <source>
        <dbReference type="EMBL" id="EFA06165.2"/>
    </source>
</evidence>
<dbReference type="PANTHER" id="PTHR11733:SF240">
    <property type="entry name" value="GH14155P-RELATED"/>
    <property type="match status" value="1"/>
</dbReference>
<comment type="subcellular location">
    <subcellularLocation>
        <location evidence="1">Cell membrane</location>
        <topology evidence="1">Single-pass type II membrane protein</topology>
    </subcellularLocation>
</comment>
<organism evidence="5 6">
    <name type="scientific">Tribolium castaneum</name>
    <name type="common">Red flour beetle</name>
    <dbReference type="NCBI Taxonomy" id="7070"/>
    <lineage>
        <taxon>Eukaryota</taxon>
        <taxon>Metazoa</taxon>
        <taxon>Ecdysozoa</taxon>
        <taxon>Arthropoda</taxon>
        <taxon>Hexapoda</taxon>
        <taxon>Insecta</taxon>
        <taxon>Pterygota</taxon>
        <taxon>Neoptera</taxon>
        <taxon>Endopterygota</taxon>
        <taxon>Coleoptera</taxon>
        <taxon>Polyphaga</taxon>
        <taxon>Cucujiformia</taxon>
        <taxon>Tenebrionidae</taxon>
        <taxon>Tenebrionidae incertae sedis</taxon>
        <taxon>Tribolium</taxon>
    </lineage>
</organism>
<reference evidence="5 6" key="2">
    <citation type="journal article" date="2010" name="Nucleic Acids Res.">
        <title>BeetleBase in 2010: revisions to provide comprehensive genomic information for Tribolium castaneum.</title>
        <authorList>
            <person name="Kim H.S."/>
            <person name="Murphy T."/>
            <person name="Xia J."/>
            <person name="Caragea D."/>
            <person name="Park Y."/>
            <person name="Beeman R.W."/>
            <person name="Lorenzen M.D."/>
            <person name="Butcher S."/>
            <person name="Manak J.R."/>
            <person name="Brown S.J."/>
        </authorList>
    </citation>
    <scope>GENOME REANNOTATION</scope>
    <source>
        <strain evidence="5 6">Georgia GA2</strain>
    </source>
</reference>
<proteinExistence type="inferred from homology"/>
<keyword evidence="6" id="KW-1185">Reference proteome</keyword>
<evidence type="ECO:0000313" key="6">
    <source>
        <dbReference type="Proteomes" id="UP000007266"/>
    </source>
</evidence>
<dbReference type="GO" id="GO:0016485">
    <property type="term" value="P:protein processing"/>
    <property type="evidence" value="ECO:0000318"/>
    <property type="project" value="GO_Central"/>
</dbReference>
<reference evidence="5 6" key="1">
    <citation type="journal article" date="2008" name="Nature">
        <title>The genome of the model beetle and pest Tribolium castaneum.</title>
        <authorList>
            <consortium name="Tribolium Genome Sequencing Consortium"/>
            <person name="Richards S."/>
            <person name="Gibbs R.A."/>
            <person name="Weinstock G.M."/>
            <person name="Brown S.J."/>
            <person name="Denell R."/>
            <person name="Beeman R.W."/>
            <person name="Gibbs R."/>
            <person name="Beeman R.W."/>
            <person name="Brown S.J."/>
            <person name="Bucher G."/>
            <person name="Friedrich M."/>
            <person name="Grimmelikhuijzen C.J."/>
            <person name="Klingler M."/>
            <person name="Lorenzen M."/>
            <person name="Richards S."/>
            <person name="Roth S."/>
            <person name="Schroder R."/>
            <person name="Tautz D."/>
            <person name="Zdobnov E.M."/>
            <person name="Muzny D."/>
            <person name="Gibbs R.A."/>
            <person name="Weinstock G.M."/>
            <person name="Attaway T."/>
            <person name="Bell S."/>
            <person name="Buhay C.J."/>
            <person name="Chandrabose M.N."/>
            <person name="Chavez D."/>
            <person name="Clerk-Blankenburg K.P."/>
            <person name="Cree A."/>
            <person name="Dao M."/>
            <person name="Davis C."/>
            <person name="Chacko J."/>
            <person name="Dinh H."/>
            <person name="Dugan-Rocha S."/>
            <person name="Fowler G."/>
            <person name="Garner T.T."/>
            <person name="Garnes J."/>
            <person name="Gnirke A."/>
            <person name="Hawes A."/>
            <person name="Hernandez J."/>
            <person name="Hines S."/>
            <person name="Holder M."/>
            <person name="Hume J."/>
            <person name="Jhangiani S.N."/>
            <person name="Joshi V."/>
            <person name="Khan Z.M."/>
            <person name="Jackson L."/>
            <person name="Kovar C."/>
            <person name="Kowis A."/>
            <person name="Lee S."/>
            <person name="Lewis L.R."/>
            <person name="Margolis J."/>
            <person name="Morgan M."/>
            <person name="Nazareth L.V."/>
            <person name="Nguyen N."/>
            <person name="Okwuonu G."/>
            <person name="Parker D."/>
            <person name="Richards S."/>
            <person name="Ruiz S.J."/>
            <person name="Santibanez J."/>
            <person name="Savard J."/>
            <person name="Scherer S.E."/>
            <person name="Schneider B."/>
            <person name="Sodergren E."/>
            <person name="Tautz D."/>
            <person name="Vattahil S."/>
            <person name="Villasana D."/>
            <person name="White C.S."/>
            <person name="Wright R."/>
            <person name="Park Y."/>
            <person name="Beeman R.W."/>
            <person name="Lord J."/>
            <person name="Oppert B."/>
            <person name="Lorenzen M."/>
            <person name="Brown S."/>
            <person name="Wang L."/>
            <person name="Savard J."/>
            <person name="Tautz D."/>
            <person name="Richards S."/>
            <person name="Weinstock G."/>
            <person name="Gibbs R.A."/>
            <person name="Liu Y."/>
            <person name="Worley K."/>
            <person name="Weinstock G."/>
            <person name="Elsik C.G."/>
            <person name="Reese J.T."/>
            <person name="Elhaik E."/>
            <person name="Landan G."/>
            <person name="Graur D."/>
            <person name="Arensburger P."/>
            <person name="Atkinson P."/>
            <person name="Beeman R.W."/>
            <person name="Beidler J."/>
            <person name="Brown S.J."/>
            <person name="Demuth J.P."/>
            <person name="Drury D.W."/>
            <person name="Du Y.Z."/>
            <person name="Fujiwara H."/>
            <person name="Lorenzen M."/>
            <person name="Maselli V."/>
            <person name="Osanai M."/>
            <person name="Park Y."/>
            <person name="Robertson H.M."/>
            <person name="Tu Z."/>
            <person name="Wang J.J."/>
            <person name="Wang S."/>
            <person name="Richards S."/>
            <person name="Song H."/>
            <person name="Zhang L."/>
            <person name="Sodergren E."/>
            <person name="Werner D."/>
            <person name="Stanke M."/>
            <person name="Morgenstern B."/>
            <person name="Solovyev V."/>
            <person name="Kosarev P."/>
            <person name="Brown G."/>
            <person name="Chen H.C."/>
            <person name="Ermolaeva O."/>
            <person name="Hlavina W."/>
            <person name="Kapustin Y."/>
            <person name="Kiryutin B."/>
            <person name="Kitts P."/>
            <person name="Maglott D."/>
            <person name="Pruitt K."/>
            <person name="Sapojnikov V."/>
            <person name="Souvorov A."/>
            <person name="Mackey A.J."/>
            <person name="Waterhouse R.M."/>
            <person name="Wyder S."/>
            <person name="Zdobnov E.M."/>
            <person name="Zdobnov E.M."/>
            <person name="Wyder S."/>
            <person name="Kriventseva E.V."/>
            <person name="Kadowaki T."/>
            <person name="Bork P."/>
            <person name="Aranda M."/>
            <person name="Bao R."/>
            <person name="Beermann A."/>
            <person name="Berns N."/>
            <person name="Bolognesi R."/>
            <person name="Bonneton F."/>
            <person name="Bopp D."/>
            <person name="Brown S.J."/>
            <person name="Bucher G."/>
            <person name="Butts T."/>
            <person name="Chaumot A."/>
            <person name="Denell R.E."/>
            <person name="Ferrier D.E."/>
            <person name="Friedrich M."/>
            <person name="Gordon C.M."/>
            <person name="Jindra M."/>
            <person name="Klingler M."/>
            <person name="Lan Q."/>
            <person name="Lattorff H.M."/>
            <person name="Laudet V."/>
            <person name="von Levetsow C."/>
            <person name="Liu Z."/>
            <person name="Lutz R."/>
            <person name="Lynch J.A."/>
            <person name="da Fonseca R.N."/>
            <person name="Posnien N."/>
            <person name="Reuter R."/>
            <person name="Roth S."/>
            <person name="Savard J."/>
            <person name="Schinko J.B."/>
            <person name="Schmitt C."/>
            <person name="Schoppmeier M."/>
            <person name="Schroder R."/>
            <person name="Shippy T.D."/>
            <person name="Simonnet F."/>
            <person name="Marques-Souza H."/>
            <person name="Tautz D."/>
            <person name="Tomoyasu Y."/>
            <person name="Trauner J."/>
            <person name="Van der Zee M."/>
            <person name="Vervoort M."/>
            <person name="Wittkopp N."/>
            <person name="Wimmer E.A."/>
            <person name="Yang X."/>
            <person name="Jones A.K."/>
            <person name="Sattelle D.B."/>
            <person name="Ebert P.R."/>
            <person name="Nelson D."/>
            <person name="Scott J.G."/>
            <person name="Beeman R.W."/>
            <person name="Muthukrishnan S."/>
            <person name="Kramer K.J."/>
            <person name="Arakane Y."/>
            <person name="Beeman R.W."/>
            <person name="Zhu Q."/>
            <person name="Hogenkamp D."/>
            <person name="Dixit R."/>
            <person name="Oppert B."/>
            <person name="Jiang H."/>
            <person name="Zou Z."/>
            <person name="Marshall J."/>
            <person name="Elpidina E."/>
            <person name="Vinokurov K."/>
            <person name="Oppert C."/>
            <person name="Zou Z."/>
            <person name="Evans J."/>
            <person name="Lu Z."/>
            <person name="Zhao P."/>
            <person name="Sumathipala N."/>
            <person name="Altincicek B."/>
            <person name="Vilcinskas A."/>
            <person name="Williams M."/>
            <person name="Hultmark D."/>
            <person name="Hetru C."/>
            <person name="Jiang H."/>
            <person name="Grimmelikhuijzen C.J."/>
            <person name="Hauser F."/>
            <person name="Cazzamali G."/>
            <person name="Williamson M."/>
            <person name="Park Y."/>
            <person name="Li B."/>
            <person name="Tanaka Y."/>
            <person name="Predel R."/>
            <person name="Neupert S."/>
            <person name="Schachtner J."/>
            <person name="Verleyen P."/>
            <person name="Raible F."/>
            <person name="Bork P."/>
            <person name="Friedrich M."/>
            <person name="Walden K.K."/>
            <person name="Robertson H.M."/>
            <person name="Angeli S."/>
            <person name="Foret S."/>
            <person name="Bucher G."/>
            <person name="Schuetz S."/>
            <person name="Maleszka R."/>
            <person name="Wimmer E.A."/>
            <person name="Beeman R.W."/>
            <person name="Lorenzen M."/>
            <person name="Tomoyasu Y."/>
            <person name="Miller S.C."/>
            <person name="Grossmann D."/>
            <person name="Bucher G."/>
        </authorList>
    </citation>
    <scope>NUCLEOTIDE SEQUENCE [LARGE SCALE GENOMIC DNA]</scope>
    <source>
        <strain evidence="5 6">Georgia GA2</strain>
    </source>
</reference>
<dbReference type="SUPFAM" id="SSF55486">
    <property type="entry name" value="Metalloproteases ('zincins'), catalytic domain"/>
    <property type="match status" value="1"/>
</dbReference>
<dbReference type="STRING" id="7070.D6WPW2"/>
<dbReference type="PROSITE" id="PS51885">
    <property type="entry name" value="NEPRILYSIN"/>
    <property type="match status" value="1"/>
</dbReference>
<feature type="domain" description="Peptidase M13 N-terminal" evidence="4">
    <location>
        <begin position="98"/>
        <end position="388"/>
    </location>
</feature>
<gene>
    <name evidence="5" type="primary">AUGUSTUS-3.0.2_09012</name>
    <name evidence="5" type="ORF">TcasGA2_TC009012</name>
</gene>